<reference evidence="1 2" key="1">
    <citation type="submission" date="2020-09" db="EMBL/GenBank/DDBJ databases">
        <title>De no assembly of potato wild relative species, Solanum commersonii.</title>
        <authorList>
            <person name="Cho K."/>
        </authorList>
    </citation>
    <scope>NUCLEOTIDE SEQUENCE [LARGE SCALE GENOMIC DNA]</scope>
    <source>
        <strain evidence="1">LZ3.2</strain>
        <tissue evidence="1">Leaf</tissue>
    </source>
</reference>
<evidence type="ECO:0000313" key="1">
    <source>
        <dbReference type="EMBL" id="KAG5630495.1"/>
    </source>
</evidence>
<protein>
    <submittedName>
        <fullName evidence="1">Uncharacterized protein</fullName>
    </submittedName>
</protein>
<name>A0A9J6B291_SOLCO</name>
<proteinExistence type="predicted"/>
<comment type="caution">
    <text evidence="1">The sequence shown here is derived from an EMBL/GenBank/DDBJ whole genome shotgun (WGS) entry which is preliminary data.</text>
</comment>
<dbReference type="AlphaFoldDB" id="A0A9J6B291"/>
<dbReference type="Proteomes" id="UP000824120">
    <property type="component" value="Chromosome 1"/>
</dbReference>
<evidence type="ECO:0000313" key="2">
    <source>
        <dbReference type="Proteomes" id="UP000824120"/>
    </source>
</evidence>
<keyword evidence="2" id="KW-1185">Reference proteome</keyword>
<dbReference type="EMBL" id="JACXVP010000001">
    <property type="protein sequence ID" value="KAG5630495.1"/>
    <property type="molecule type" value="Genomic_DNA"/>
</dbReference>
<sequence length="92" mass="11094">MNILLIIVRIKLRRCPPFVSQLDNMKKEIRVLYKRDQDLKVLLTPTEDEEFDACFDADLTNNLGQKKEHLEAMRQKLINYKLCLDFRFYLFI</sequence>
<organism evidence="1 2">
    <name type="scientific">Solanum commersonii</name>
    <name type="common">Commerson's wild potato</name>
    <name type="synonym">Commerson's nightshade</name>
    <dbReference type="NCBI Taxonomy" id="4109"/>
    <lineage>
        <taxon>Eukaryota</taxon>
        <taxon>Viridiplantae</taxon>
        <taxon>Streptophyta</taxon>
        <taxon>Embryophyta</taxon>
        <taxon>Tracheophyta</taxon>
        <taxon>Spermatophyta</taxon>
        <taxon>Magnoliopsida</taxon>
        <taxon>eudicotyledons</taxon>
        <taxon>Gunneridae</taxon>
        <taxon>Pentapetalae</taxon>
        <taxon>asterids</taxon>
        <taxon>lamiids</taxon>
        <taxon>Solanales</taxon>
        <taxon>Solanaceae</taxon>
        <taxon>Solanoideae</taxon>
        <taxon>Solaneae</taxon>
        <taxon>Solanum</taxon>
    </lineage>
</organism>
<accession>A0A9J6B291</accession>
<dbReference type="OrthoDB" id="1313275at2759"/>
<gene>
    <name evidence="1" type="ORF">H5410_002212</name>
</gene>